<evidence type="ECO:0000256" key="1">
    <source>
        <dbReference type="SAM" id="Phobius"/>
    </source>
</evidence>
<dbReference type="RefSeq" id="WP_017985986.1">
    <property type="nucleotide sequence ID" value="NZ_AQUL01000001.1"/>
</dbReference>
<dbReference type="AlphaFoldDB" id="A0A076MQY0"/>
<feature type="transmembrane region" description="Helical" evidence="1">
    <location>
        <begin position="173"/>
        <end position="193"/>
    </location>
</feature>
<keyword evidence="3" id="KW-1185">Reference proteome</keyword>
<keyword evidence="1" id="KW-1133">Transmembrane helix</keyword>
<dbReference type="OrthoDB" id="3372801at2"/>
<name>A0A076MQY0_AMYME</name>
<dbReference type="STRING" id="1068978.AMETH_0040"/>
<dbReference type="EMBL" id="CP009110">
    <property type="protein sequence ID" value="AIJ20132.1"/>
    <property type="molecule type" value="Genomic_DNA"/>
</dbReference>
<dbReference type="Proteomes" id="UP000062973">
    <property type="component" value="Chromosome"/>
</dbReference>
<reference evidence="2 3" key="1">
    <citation type="submission" date="2014-07" db="EMBL/GenBank/DDBJ databases">
        <title>Whole Genome Sequence of the Amycolatopsis methanolica 239.</title>
        <authorList>
            <person name="Tang B."/>
        </authorList>
    </citation>
    <scope>NUCLEOTIDE SEQUENCE [LARGE SCALE GENOMIC DNA]</scope>
    <source>
        <strain evidence="2 3">239</strain>
    </source>
</reference>
<evidence type="ECO:0000313" key="2">
    <source>
        <dbReference type="EMBL" id="AIJ20132.1"/>
    </source>
</evidence>
<evidence type="ECO:0000313" key="3">
    <source>
        <dbReference type="Proteomes" id="UP000062973"/>
    </source>
</evidence>
<accession>A0A076MQY0</accession>
<dbReference type="HOGENOM" id="CLU_065342_0_0_11"/>
<dbReference type="KEGG" id="amq:AMETH_0040"/>
<dbReference type="PATRIC" id="fig|1068978.7.peg.44"/>
<protein>
    <submittedName>
        <fullName evidence="2">Uncharacterized protein</fullName>
    </submittedName>
</protein>
<organism evidence="2 3">
    <name type="scientific">Amycolatopsis methanolica 239</name>
    <dbReference type="NCBI Taxonomy" id="1068978"/>
    <lineage>
        <taxon>Bacteria</taxon>
        <taxon>Bacillati</taxon>
        <taxon>Actinomycetota</taxon>
        <taxon>Actinomycetes</taxon>
        <taxon>Pseudonocardiales</taxon>
        <taxon>Pseudonocardiaceae</taxon>
        <taxon>Amycolatopsis</taxon>
        <taxon>Amycolatopsis methanolica group</taxon>
    </lineage>
</organism>
<keyword evidence="1" id="KW-0812">Transmembrane</keyword>
<sequence>MTKFFRSTFGIATVVCFAFAVWALWTGGIFEGAMARDVRTSSVYVADGVDLDEAAAERVIGNRRLVVIVEEPGADLREGCDDVERAADGNLVLLLSQGDDEYDTYGCALLPDRDDENFGKAFVAEQIIKRGIDQFADRPREAIKVVAVNYDLLVRAGTVPDGAREISAPLPRFLIAGAAVLAVVLGAVGLNLAARRAARLAIRVQEQRTAAGDARSRLNAGAAVLAQQIIDLDGRHPASIIDDYVRLLDDIPDARTEAEYNALAKRVDALSERCRRVT</sequence>
<gene>
    <name evidence="2" type="ORF">AMETH_0040</name>
</gene>
<dbReference type="eggNOG" id="ENOG5033SIV">
    <property type="taxonomic scope" value="Bacteria"/>
</dbReference>
<proteinExistence type="predicted"/>
<keyword evidence="1" id="KW-0472">Membrane</keyword>